<feature type="domain" description="Tse2 ADP-ribosyltransferase toxin" evidence="1">
    <location>
        <begin position="45"/>
        <end position="149"/>
    </location>
</feature>
<evidence type="ECO:0000313" key="2">
    <source>
        <dbReference type="EMBL" id="MET1257463.1"/>
    </source>
</evidence>
<organism evidence="2 3">
    <name type="scientific">Aliikangiella maris</name>
    <dbReference type="NCBI Taxonomy" id="3162458"/>
    <lineage>
        <taxon>Bacteria</taxon>
        <taxon>Pseudomonadati</taxon>
        <taxon>Pseudomonadota</taxon>
        <taxon>Gammaproteobacteria</taxon>
        <taxon>Oceanospirillales</taxon>
        <taxon>Pleioneaceae</taxon>
        <taxon>Aliikangiella</taxon>
    </lineage>
</organism>
<dbReference type="InterPro" id="IPR041018">
    <property type="entry name" value="ADPRTs_Tse2"/>
</dbReference>
<dbReference type="EMBL" id="JBEVCJ010000072">
    <property type="protein sequence ID" value="MET1257463.1"/>
    <property type="molecule type" value="Genomic_DNA"/>
</dbReference>
<sequence>MKSLKDLLIDTNELEKYFDTRVPVNLWCAKNLSSKDFIFSMVEEKIVRNNGKVRPADITIYKKNGIDWVSVQERPRGISTFDKPNVFKRGKWEYYKIPAGTDIPHGLAVVEDGYNIALGAKHYTIAPAFDMPLLNFKQLLNRLAAVLVKVSA</sequence>
<keyword evidence="3" id="KW-1185">Reference proteome</keyword>
<gene>
    <name evidence="2" type="ORF">ABVT43_20195</name>
</gene>
<dbReference type="Proteomes" id="UP001548189">
    <property type="component" value="Unassembled WGS sequence"/>
</dbReference>
<dbReference type="RefSeq" id="WP_353898046.1">
    <property type="nucleotide sequence ID" value="NZ_JBEVCJ010000072.1"/>
</dbReference>
<evidence type="ECO:0000259" key="1">
    <source>
        <dbReference type="Pfam" id="PF18648"/>
    </source>
</evidence>
<name>A0ABV2BZU5_9GAMM</name>
<comment type="caution">
    <text evidence="2">The sequence shown here is derived from an EMBL/GenBank/DDBJ whole genome shotgun (WGS) entry which is preliminary data.</text>
</comment>
<evidence type="ECO:0000313" key="3">
    <source>
        <dbReference type="Proteomes" id="UP001548189"/>
    </source>
</evidence>
<proteinExistence type="predicted"/>
<protein>
    <recommendedName>
        <fullName evidence="1">Tse2 ADP-ribosyltransferase toxin domain-containing protein</fullName>
    </recommendedName>
</protein>
<reference evidence="2 3" key="1">
    <citation type="submission" date="2024-06" db="EMBL/GenBank/DDBJ databases">
        <authorList>
            <person name="Li F."/>
        </authorList>
    </citation>
    <scope>NUCLEOTIDE SEQUENCE [LARGE SCALE GENOMIC DNA]</scope>
    <source>
        <strain evidence="2 3">GXAS 311</strain>
    </source>
</reference>
<accession>A0ABV2BZU5</accession>
<dbReference type="Pfam" id="PF18648">
    <property type="entry name" value="ADPRTs_Tse2"/>
    <property type="match status" value="1"/>
</dbReference>